<evidence type="ECO:0000259" key="4">
    <source>
        <dbReference type="PROSITE" id="PS01124"/>
    </source>
</evidence>
<dbReference type="PATRIC" id="fig|87541.4.peg.484"/>
<dbReference type="GO" id="GO:0003700">
    <property type="term" value="F:DNA-binding transcription factor activity"/>
    <property type="evidence" value="ECO:0007669"/>
    <property type="project" value="InterPro"/>
</dbReference>
<dbReference type="AlphaFoldDB" id="A0A133Y379"/>
<dbReference type="InterPro" id="IPR009057">
    <property type="entry name" value="Homeodomain-like_sf"/>
</dbReference>
<dbReference type="SMART" id="SM00342">
    <property type="entry name" value="HTH_ARAC"/>
    <property type="match status" value="1"/>
</dbReference>
<keyword evidence="3" id="KW-0804">Transcription</keyword>
<dbReference type="InterPro" id="IPR018060">
    <property type="entry name" value="HTH_AraC"/>
</dbReference>
<protein>
    <submittedName>
        <fullName evidence="5">Transcriptional regulator, AraC family</fullName>
    </submittedName>
</protein>
<keyword evidence="2" id="KW-0238">DNA-binding</keyword>
<dbReference type="Proteomes" id="UP000070422">
    <property type="component" value="Unassembled WGS sequence"/>
</dbReference>
<dbReference type="Gene3D" id="1.10.10.60">
    <property type="entry name" value="Homeodomain-like"/>
    <property type="match status" value="2"/>
</dbReference>
<comment type="caution">
    <text evidence="5">The sequence shown here is derived from an EMBL/GenBank/DDBJ whole genome shotgun (WGS) entry which is preliminary data.</text>
</comment>
<dbReference type="GO" id="GO:0043565">
    <property type="term" value="F:sequence-specific DNA binding"/>
    <property type="evidence" value="ECO:0007669"/>
    <property type="project" value="InterPro"/>
</dbReference>
<evidence type="ECO:0000313" key="6">
    <source>
        <dbReference type="Proteomes" id="UP000070422"/>
    </source>
</evidence>
<dbReference type="STRING" id="87541.AWM71_01885"/>
<dbReference type="OrthoDB" id="2211832at2"/>
<dbReference type="PANTHER" id="PTHR43280:SF2">
    <property type="entry name" value="HTH-TYPE TRANSCRIPTIONAL REGULATOR EXSA"/>
    <property type="match status" value="1"/>
</dbReference>
<dbReference type="PANTHER" id="PTHR43280">
    <property type="entry name" value="ARAC-FAMILY TRANSCRIPTIONAL REGULATOR"/>
    <property type="match status" value="1"/>
</dbReference>
<proteinExistence type="predicted"/>
<dbReference type="SUPFAM" id="SSF46689">
    <property type="entry name" value="Homeodomain-like"/>
    <property type="match status" value="2"/>
</dbReference>
<dbReference type="PROSITE" id="PS01124">
    <property type="entry name" value="HTH_ARAC_FAMILY_2"/>
    <property type="match status" value="1"/>
</dbReference>
<evidence type="ECO:0000313" key="5">
    <source>
        <dbReference type="EMBL" id="KXB37650.1"/>
    </source>
</evidence>
<evidence type="ECO:0000256" key="3">
    <source>
        <dbReference type="ARBA" id="ARBA00023163"/>
    </source>
</evidence>
<gene>
    <name evidence="5" type="ORF">HMPREF3187_00481</name>
</gene>
<dbReference type="Pfam" id="PF12833">
    <property type="entry name" value="HTH_18"/>
    <property type="match status" value="1"/>
</dbReference>
<accession>A0A133Y379</accession>
<dbReference type="EMBL" id="LSCQ01000021">
    <property type="protein sequence ID" value="KXB37650.1"/>
    <property type="molecule type" value="Genomic_DNA"/>
</dbReference>
<keyword evidence="1" id="KW-0805">Transcription regulation</keyword>
<evidence type="ECO:0000256" key="2">
    <source>
        <dbReference type="ARBA" id="ARBA00023125"/>
    </source>
</evidence>
<name>A0A133Y379_9LACT</name>
<evidence type="ECO:0000256" key="1">
    <source>
        <dbReference type="ARBA" id="ARBA00023015"/>
    </source>
</evidence>
<organism evidence="5 6">
    <name type="scientific">Aerococcus christensenii</name>
    <dbReference type="NCBI Taxonomy" id="87541"/>
    <lineage>
        <taxon>Bacteria</taxon>
        <taxon>Bacillati</taxon>
        <taxon>Bacillota</taxon>
        <taxon>Bacilli</taxon>
        <taxon>Lactobacillales</taxon>
        <taxon>Aerococcaceae</taxon>
        <taxon>Aerococcus</taxon>
    </lineage>
</organism>
<feature type="domain" description="HTH araC/xylS-type" evidence="4">
    <location>
        <begin position="194"/>
        <end position="290"/>
    </location>
</feature>
<sequence length="290" mass="34559">MLCLIYKVKLVNKEKIMSTTIPYRIKVTPLRKEQFEIYNRSLYHRKELLFVIRPFRLLINQNEVALNKQQILVLPSTINAQFILEENIKEISPIYAYLFSIGEPYLETITDSFVTTPELQHLFLKLQRFSPTPTTFKHLLTIVREMDRTQYFKKSDLQQKRLYALTCQLLIDISHLSTHEGFQITNRPHPQLAEAIRHYIDENYQAAIRLSDLKELFSCSQSTLNRIFEQNYHSTIHQYIIKRRIEYAHEMITLGHPIKESWQSAGFNDYSSFYRAFKKFYKYPPHLTGK</sequence>
<reference evidence="5 6" key="1">
    <citation type="submission" date="2016-01" db="EMBL/GenBank/DDBJ databases">
        <authorList>
            <person name="Oliw E.H."/>
        </authorList>
    </citation>
    <scope>NUCLEOTIDE SEQUENCE [LARGE SCALE GENOMIC DNA]</scope>
    <source>
        <strain evidence="5 6">KA00635</strain>
    </source>
</reference>